<feature type="compositionally biased region" description="Gly residues" evidence="1">
    <location>
        <begin position="225"/>
        <end position="238"/>
    </location>
</feature>
<dbReference type="AlphaFoldDB" id="A0A835SS28"/>
<accession>A0A835SS28</accession>
<dbReference type="PANTHER" id="PTHR47570">
    <property type="entry name" value="ZINC ION BINDING PROTEIN"/>
    <property type="match status" value="1"/>
</dbReference>
<organism evidence="2 3">
    <name type="scientific">Chlamydomonas schloesseri</name>
    <dbReference type="NCBI Taxonomy" id="2026947"/>
    <lineage>
        <taxon>Eukaryota</taxon>
        <taxon>Viridiplantae</taxon>
        <taxon>Chlorophyta</taxon>
        <taxon>core chlorophytes</taxon>
        <taxon>Chlorophyceae</taxon>
        <taxon>CS clade</taxon>
        <taxon>Chlamydomonadales</taxon>
        <taxon>Chlamydomonadaceae</taxon>
        <taxon>Chlamydomonas</taxon>
    </lineage>
</organism>
<keyword evidence="3" id="KW-1185">Reference proteome</keyword>
<feature type="compositionally biased region" description="Low complexity" evidence="1">
    <location>
        <begin position="127"/>
        <end position="152"/>
    </location>
</feature>
<dbReference type="OrthoDB" id="551456at2759"/>
<evidence type="ECO:0000313" key="2">
    <source>
        <dbReference type="EMBL" id="KAG2425630.1"/>
    </source>
</evidence>
<protein>
    <submittedName>
        <fullName evidence="2">Uncharacterized protein</fullName>
    </submittedName>
</protein>
<dbReference type="PANTHER" id="PTHR47570:SF1">
    <property type="entry name" value="ZINC ION BINDING PROTEIN"/>
    <property type="match status" value="1"/>
</dbReference>
<comment type="caution">
    <text evidence="2">The sequence shown here is derived from an EMBL/GenBank/DDBJ whole genome shotgun (WGS) entry which is preliminary data.</text>
</comment>
<dbReference type="EMBL" id="JAEHOD010000114">
    <property type="protein sequence ID" value="KAG2425630.1"/>
    <property type="molecule type" value="Genomic_DNA"/>
</dbReference>
<feature type="region of interest" description="Disordered" evidence="1">
    <location>
        <begin position="192"/>
        <end position="238"/>
    </location>
</feature>
<evidence type="ECO:0000313" key="3">
    <source>
        <dbReference type="Proteomes" id="UP000613740"/>
    </source>
</evidence>
<name>A0A835SS28_9CHLO</name>
<sequence>MLARGSTLRVRMVGPDVPREWHAAQLAYDSRGVTAGRAALTTDLAADEAAEASQQPAGGLQAQSSGREGRGRGGQQGMAQSGNTRIEFSFWSCPLHEAPESLLRDCLFAPTAPHREELSASIPSMPSAQASAAEQLQSPQSAGQAVPADARPLLPPPLPPPLVVLAPNAGLPAYMSWLPSLELLVAASSSRSRTSGTPAATPLAPVDGGADATAGDGDVGRARNGSGGGGSNDGAGGGQGCGRICSEVVAGVADWCKRLEDLKGHGNGNGGSGNDSLVLRPLYCMFTAFNEEEVLRSEQMLSQLYGVVQDVACAENPFMQPLWCVERAGNALPSFSNGFMFGWCADGVGGR</sequence>
<proteinExistence type="predicted"/>
<feature type="compositionally biased region" description="Low complexity" evidence="1">
    <location>
        <begin position="192"/>
        <end position="216"/>
    </location>
</feature>
<gene>
    <name evidence="2" type="ORF">HYH02_015002</name>
</gene>
<feature type="region of interest" description="Disordered" evidence="1">
    <location>
        <begin position="47"/>
        <end position="80"/>
    </location>
</feature>
<evidence type="ECO:0000256" key="1">
    <source>
        <dbReference type="SAM" id="MobiDB-lite"/>
    </source>
</evidence>
<feature type="region of interest" description="Disordered" evidence="1">
    <location>
        <begin position="117"/>
        <end position="153"/>
    </location>
</feature>
<dbReference type="Proteomes" id="UP000613740">
    <property type="component" value="Unassembled WGS sequence"/>
</dbReference>
<reference evidence="2" key="1">
    <citation type="journal article" date="2020" name="bioRxiv">
        <title>Comparative genomics of Chlamydomonas.</title>
        <authorList>
            <person name="Craig R.J."/>
            <person name="Hasan A.R."/>
            <person name="Ness R.W."/>
            <person name="Keightley P.D."/>
        </authorList>
    </citation>
    <scope>NUCLEOTIDE SEQUENCE</scope>
    <source>
        <strain evidence="2">CCAP 11/173</strain>
    </source>
</reference>